<reference evidence="1 2" key="1">
    <citation type="journal article" date="2021" name="Front. Genet.">
        <title>Chromosome-Level Genome Assembly Reveals Significant Gene Expansion in the Toll and IMD Signaling Pathways of Dendrolimus kikuchii.</title>
        <authorList>
            <person name="Zhou J."/>
            <person name="Wu P."/>
            <person name="Xiong Z."/>
            <person name="Liu N."/>
            <person name="Zhao N."/>
            <person name="Ji M."/>
            <person name="Qiu Y."/>
            <person name="Yang B."/>
        </authorList>
    </citation>
    <scope>NUCLEOTIDE SEQUENCE [LARGE SCALE GENOMIC DNA]</scope>
    <source>
        <strain evidence="1">Ann1</strain>
    </source>
</reference>
<accession>A0ACC1CMF6</accession>
<gene>
    <name evidence="1" type="ORF">K1T71_011896</name>
</gene>
<proteinExistence type="predicted"/>
<organism evidence="1 2">
    <name type="scientific">Dendrolimus kikuchii</name>
    <dbReference type="NCBI Taxonomy" id="765133"/>
    <lineage>
        <taxon>Eukaryota</taxon>
        <taxon>Metazoa</taxon>
        <taxon>Ecdysozoa</taxon>
        <taxon>Arthropoda</taxon>
        <taxon>Hexapoda</taxon>
        <taxon>Insecta</taxon>
        <taxon>Pterygota</taxon>
        <taxon>Neoptera</taxon>
        <taxon>Endopterygota</taxon>
        <taxon>Lepidoptera</taxon>
        <taxon>Glossata</taxon>
        <taxon>Ditrysia</taxon>
        <taxon>Bombycoidea</taxon>
        <taxon>Lasiocampidae</taxon>
        <taxon>Dendrolimus</taxon>
    </lineage>
</organism>
<name>A0ACC1CMF6_9NEOP</name>
<keyword evidence="2" id="KW-1185">Reference proteome</keyword>
<evidence type="ECO:0000313" key="1">
    <source>
        <dbReference type="EMBL" id="KAJ0172757.1"/>
    </source>
</evidence>
<sequence>MAKFEYVGIIDNNISARQLQYLDEVLEKLGFINGKVFIELVGEETDNFGAKVKRITVVDAEKKTLKMIAKFSPSQENMRIGVTSQLFSNEIQMYTTVLTTFRELETAANIPEPQRLRFAKCYGAYKEAPNEMILLEDLQLAGFLTLDKTKPLSNECVKIVLKDLAKMHSLSYVLKTSNPEKFEEFEHDLFGVWNKMDIKSLNYCNYVKSEAFAVLTDEKQKQIFTTLTSSDMSVTTAEVIEKYKESKFTVILQGDPWTNNIMFKFKNDNLVEAVMIDYQTPMINIPSGDLMYLIFCCTDYATRNKYFNSWLDYYHTELATALNYHGLKVNSIYPKDQLNMDLKNFAKAGFAKSILIAHVTTMSSDEAIKVKASLEQGNDNSQPAISDSSCNTENIRNFKEKIVGLIDSYVEFNLI</sequence>
<protein>
    <submittedName>
        <fullName evidence="1">Uncharacterized protein</fullName>
    </submittedName>
</protein>
<evidence type="ECO:0000313" key="2">
    <source>
        <dbReference type="Proteomes" id="UP000824533"/>
    </source>
</evidence>
<dbReference type="EMBL" id="CM034407">
    <property type="protein sequence ID" value="KAJ0172757.1"/>
    <property type="molecule type" value="Genomic_DNA"/>
</dbReference>
<comment type="caution">
    <text evidence="1">The sequence shown here is derived from an EMBL/GenBank/DDBJ whole genome shotgun (WGS) entry which is preliminary data.</text>
</comment>
<dbReference type="Proteomes" id="UP000824533">
    <property type="component" value="Linkage Group LG21"/>
</dbReference>